<dbReference type="PANTHER" id="PTHR43562">
    <property type="entry name" value="NAPA-TYPE SODIUM/HYDROGEN ANTIPORTER"/>
    <property type="match status" value="1"/>
</dbReference>
<feature type="transmembrane region" description="Helical" evidence="11">
    <location>
        <begin position="23"/>
        <end position="47"/>
    </location>
</feature>
<evidence type="ECO:0000256" key="4">
    <source>
        <dbReference type="ARBA" id="ARBA00022449"/>
    </source>
</evidence>
<evidence type="ECO:0000256" key="10">
    <source>
        <dbReference type="ARBA" id="ARBA00023201"/>
    </source>
</evidence>
<reference evidence="13 14" key="1">
    <citation type="submission" date="2019-11" db="EMBL/GenBank/DDBJ databases">
        <title>Draft Genome Sequence of Plant Growth-Promoting Rhizosphere-Associated Bacteria.</title>
        <authorList>
            <person name="Vasilyev I.Y."/>
            <person name="Radchenko V."/>
            <person name="Ilnitskaya E.V."/>
        </authorList>
    </citation>
    <scope>NUCLEOTIDE SEQUENCE [LARGE SCALE GENOMIC DNA]</scope>
    <source>
        <strain evidence="13 14">VRA_1sq_f</strain>
    </source>
</reference>
<gene>
    <name evidence="13" type="ORF">GKC34_11905</name>
</gene>
<evidence type="ECO:0000313" key="13">
    <source>
        <dbReference type="EMBL" id="MSE06436.1"/>
    </source>
</evidence>
<protein>
    <submittedName>
        <fullName evidence="13">Sodium:proton antiporter</fullName>
    </submittedName>
</protein>
<evidence type="ECO:0000256" key="9">
    <source>
        <dbReference type="ARBA" id="ARBA00023136"/>
    </source>
</evidence>
<evidence type="ECO:0000256" key="6">
    <source>
        <dbReference type="ARBA" id="ARBA00022989"/>
    </source>
</evidence>
<dbReference type="EMBL" id="WKKZ01000919">
    <property type="protein sequence ID" value="MSE06436.1"/>
    <property type="molecule type" value="Genomic_DNA"/>
</dbReference>
<evidence type="ECO:0000256" key="1">
    <source>
        <dbReference type="ARBA" id="ARBA00004141"/>
    </source>
</evidence>
<evidence type="ECO:0000256" key="8">
    <source>
        <dbReference type="ARBA" id="ARBA00023065"/>
    </source>
</evidence>
<sequence>MTYLVELFIILLLTKIGAHLSNVFNFPSVIGELLVGIIAGPAVLGILAPTNLVHYFSELGVIILMFIAGLEGNLQMLMKYWKPSVTIAILGVIVPTGSAALLCALVFGFSWETALFIGLVLSATSVSITV</sequence>
<keyword evidence="9 11" id="KW-0472">Membrane</keyword>
<dbReference type="PANTHER" id="PTHR43562:SF3">
    <property type="entry name" value="SODIUM ION_PROTON EXCHANGER (EUROFUNG)"/>
    <property type="match status" value="1"/>
</dbReference>
<evidence type="ECO:0000256" key="3">
    <source>
        <dbReference type="ARBA" id="ARBA00022448"/>
    </source>
</evidence>
<dbReference type="GO" id="GO:1902600">
    <property type="term" value="P:proton transmembrane transport"/>
    <property type="evidence" value="ECO:0007669"/>
    <property type="project" value="InterPro"/>
</dbReference>
<keyword evidence="4" id="KW-0050">Antiport</keyword>
<dbReference type="InterPro" id="IPR038770">
    <property type="entry name" value="Na+/solute_symporter_sf"/>
</dbReference>
<dbReference type="Gene3D" id="1.20.1530.20">
    <property type="match status" value="1"/>
</dbReference>
<keyword evidence="6 11" id="KW-1133">Transmembrane helix</keyword>
<feature type="transmembrane region" description="Helical" evidence="11">
    <location>
        <begin position="85"/>
        <end position="107"/>
    </location>
</feature>
<evidence type="ECO:0000256" key="7">
    <source>
        <dbReference type="ARBA" id="ARBA00023053"/>
    </source>
</evidence>
<keyword evidence="7" id="KW-0915">Sodium</keyword>
<evidence type="ECO:0000256" key="11">
    <source>
        <dbReference type="SAM" id="Phobius"/>
    </source>
</evidence>
<dbReference type="AlphaFoldDB" id="A0A6A8LSK1"/>
<comment type="subcellular location">
    <subcellularLocation>
        <location evidence="1">Membrane</location>
        <topology evidence="1">Multi-pass membrane protein</topology>
    </subcellularLocation>
</comment>
<evidence type="ECO:0000256" key="2">
    <source>
        <dbReference type="ARBA" id="ARBA00005551"/>
    </source>
</evidence>
<keyword evidence="5 11" id="KW-0812">Transmembrane</keyword>
<organism evidence="13 14">
    <name type="scientific">Ligilactobacillus salivarius</name>
    <dbReference type="NCBI Taxonomy" id="1624"/>
    <lineage>
        <taxon>Bacteria</taxon>
        <taxon>Bacillati</taxon>
        <taxon>Bacillota</taxon>
        <taxon>Bacilli</taxon>
        <taxon>Lactobacillales</taxon>
        <taxon>Lactobacillaceae</taxon>
        <taxon>Ligilactobacillus</taxon>
    </lineage>
</organism>
<comment type="caution">
    <text evidence="13">The sequence shown here is derived from an EMBL/GenBank/DDBJ whole genome shotgun (WGS) entry which is preliminary data.</text>
</comment>
<dbReference type="GO" id="GO:0006814">
    <property type="term" value="P:sodium ion transport"/>
    <property type="evidence" value="ECO:0007669"/>
    <property type="project" value="UniProtKB-KW"/>
</dbReference>
<dbReference type="Pfam" id="PF00999">
    <property type="entry name" value="Na_H_Exchanger"/>
    <property type="match status" value="1"/>
</dbReference>
<keyword evidence="8" id="KW-0406">Ion transport</keyword>
<feature type="domain" description="Cation/H+ exchanger transmembrane" evidence="12">
    <location>
        <begin position="9"/>
        <end position="130"/>
    </location>
</feature>
<feature type="non-terminal residue" evidence="13">
    <location>
        <position position="130"/>
    </location>
</feature>
<name>A0A6A8LSK1_9LACO</name>
<accession>A0A6A8LSK1</accession>
<comment type="similarity">
    <text evidence="2">Belongs to the monovalent cation:proton antiporter 2 (CPA2) transporter (TC 2.A.37) family.</text>
</comment>
<proteinExistence type="inferred from homology"/>
<evidence type="ECO:0000256" key="5">
    <source>
        <dbReference type="ARBA" id="ARBA00022692"/>
    </source>
</evidence>
<keyword evidence="3" id="KW-0813">Transport</keyword>
<dbReference type="GO" id="GO:0015297">
    <property type="term" value="F:antiporter activity"/>
    <property type="evidence" value="ECO:0007669"/>
    <property type="project" value="UniProtKB-KW"/>
</dbReference>
<dbReference type="InterPro" id="IPR006153">
    <property type="entry name" value="Cation/H_exchanger_TM"/>
</dbReference>
<feature type="transmembrane region" description="Helical" evidence="11">
    <location>
        <begin position="53"/>
        <end position="73"/>
    </location>
</feature>
<keyword evidence="10" id="KW-0739">Sodium transport</keyword>
<evidence type="ECO:0000313" key="14">
    <source>
        <dbReference type="Proteomes" id="UP000437575"/>
    </source>
</evidence>
<dbReference type="Proteomes" id="UP000437575">
    <property type="component" value="Unassembled WGS sequence"/>
</dbReference>
<dbReference type="GO" id="GO:0016020">
    <property type="term" value="C:membrane"/>
    <property type="evidence" value="ECO:0007669"/>
    <property type="project" value="UniProtKB-SubCell"/>
</dbReference>
<evidence type="ECO:0000259" key="12">
    <source>
        <dbReference type="Pfam" id="PF00999"/>
    </source>
</evidence>